<gene>
    <name evidence="3" type="ORF">FRX97_07205</name>
</gene>
<reference evidence="3 4" key="1">
    <citation type="submission" date="2019-08" db="EMBL/GenBank/DDBJ databases">
        <title>Genome of Luteibaculum oceani JCM 18817.</title>
        <authorList>
            <person name="Bowman J.P."/>
        </authorList>
    </citation>
    <scope>NUCLEOTIDE SEQUENCE [LARGE SCALE GENOMIC DNA]</scope>
    <source>
        <strain evidence="3 4">JCM 18817</strain>
    </source>
</reference>
<dbReference type="InterPro" id="IPR029068">
    <property type="entry name" value="Glyas_Bleomycin-R_OHBP_Dase"/>
</dbReference>
<name>A0A5C6V5N1_9FLAO</name>
<sequence length="138" mass="15925">MKTNAASLSLSGITEVCLYSSDLSLSKEFYCDKLGFRLISESESHLFFKVENQVLLIFDPDKSKEQDQLPAHFAHGNQHIAFEVYPGEYEVWKEKLKNLGIEIIKEQFWGKSKLRSFYFCDPDSHVLEILEGNIWASL</sequence>
<evidence type="ECO:0000259" key="2">
    <source>
        <dbReference type="PROSITE" id="PS51819"/>
    </source>
</evidence>
<dbReference type="OrthoDB" id="192739at2"/>
<dbReference type="InterPro" id="IPR051332">
    <property type="entry name" value="Fosfomycin_Res_Enzymes"/>
</dbReference>
<evidence type="ECO:0000313" key="3">
    <source>
        <dbReference type="EMBL" id="TXC78995.1"/>
    </source>
</evidence>
<protein>
    <submittedName>
        <fullName evidence="3">Glyoxalase</fullName>
    </submittedName>
</protein>
<proteinExistence type="predicted"/>
<accession>A0A5C6V5N1</accession>
<dbReference type="PROSITE" id="PS51819">
    <property type="entry name" value="VOC"/>
    <property type="match status" value="1"/>
</dbReference>
<dbReference type="InterPro" id="IPR037523">
    <property type="entry name" value="VOC_core"/>
</dbReference>
<organism evidence="3 4">
    <name type="scientific">Luteibaculum oceani</name>
    <dbReference type="NCBI Taxonomy" id="1294296"/>
    <lineage>
        <taxon>Bacteria</taxon>
        <taxon>Pseudomonadati</taxon>
        <taxon>Bacteroidota</taxon>
        <taxon>Flavobacteriia</taxon>
        <taxon>Flavobacteriales</taxon>
        <taxon>Luteibaculaceae</taxon>
        <taxon>Luteibaculum</taxon>
    </lineage>
</organism>
<evidence type="ECO:0000256" key="1">
    <source>
        <dbReference type="ARBA" id="ARBA00022723"/>
    </source>
</evidence>
<dbReference type="PANTHER" id="PTHR36113">
    <property type="entry name" value="LYASE, PUTATIVE-RELATED-RELATED"/>
    <property type="match status" value="1"/>
</dbReference>
<dbReference type="RefSeq" id="WP_147014519.1">
    <property type="nucleotide sequence ID" value="NZ_VORB01000005.1"/>
</dbReference>
<feature type="domain" description="VOC" evidence="2">
    <location>
        <begin position="12"/>
        <end position="132"/>
    </location>
</feature>
<keyword evidence="1" id="KW-0479">Metal-binding</keyword>
<evidence type="ECO:0000313" key="4">
    <source>
        <dbReference type="Proteomes" id="UP000321168"/>
    </source>
</evidence>
<dbReference type="Gene3D" id="3.10.180.10">
    <property type="entry name" value="2,3-Dihydroxybiphenyl 1,2-Dioxygenase, domain 1"/>
    <property type="match status" value="1"/>
</dbReference>
<dbReference type="EMBL" id="VORB01000005">
    <property type="protein sequence ID" value="TXC78995.1"/>
    <property type="molecule type" value="Genomic_DNA"/>
</dbReference>
<dbReference type="Proteomes" id="UP000321168">
    <property type="component" value="Unassembled WGS sequence"/>
</dbReference>
<dbReference type="SUPFAM" id="SSF54593">
    <property type="entry name" value="Glyoxalase/Bleomycin resistance protein/Dihydroxybiphenyl dioxygenase"/>
    <property type="match status" value="1"/>
</dbReference>
<dbReference type="AlphaFoldDB" id="A0A5C6V5N1"/>
<dbReference type="GO" id="GO:0046872">
    <property type="term" value="F:metal ion binding"/>
    <property type="evidence" value="ECO:0007669"/>
    <property type="project" value="UniProtKB-KW"/>
</dbReference>
<dbReference type="PANTHER" id="PTHR36113:SF6">
    <property type="entry name" value="FOSFOMYCIN RESISTANCE PROTEIN FOSX"/>
    <property type="match status" value="1"/>
</dbReference>
<dbReference type="InterPro" id="IPR004360">
    <property type="entry name" value="Glyas_Fos-R_dOase_dom"/>
</dbReference>
<dbReference type="Pfam" id="PF00903">
    <property type="entry name" value="Glyoxalase"/>
    <property type="match status" value="1"/>
</dbReference>
<keyword evidence="4" id="KW-1185">Reference proteome</keyword>
<comment type="caution">
    <text evidence="3">The sequence shown here is derived from an EMBL/GenBank/DDBJ whole genome shotgun (WGS) entry which is preliminary data.</text>
</comment>